<protein>
    <submittedName>
        <fullName evidence="1">Uncharacterized protein</fullName>
    </submittedName>
</protein>
<name>A0A6A5S709_9PLEO</name>
<dbReference type="AlphaFoldDB" id="A0A6A5S709"/>
<organism evidence="1 2">
    <name type="scientific">Clathrospora elynae</name>
    <dbReference type="NCBI Taxonomy" id="706981"/>
    <lineage>
        <taxon>Eukaryota</taxon>
        <taxon>Fungi</taxon>
        <taxon>Dikarya</taxon>
        <taxon>Ascomycota</taxon>
        <taxon>Pezizomycotina</taxon>
        <taxon>Dothideomycetes</taxon>
        <taxon>Pleosporomycetidae</taxon>
        <taxon>Pleosporales</taxon>
        <taxon>Diademaceae</taxon>
        <taxon>Clathrospora</taxon>
    </lineage>
</organism>
<evidence type="ECO:0000313" key="2">
    <source>
        <dbReference type="Proteomes" id="UP000800038"/>
    </source>
</evidence>
<gene>
    <name evidence="1" type="ORF">EJ02DRAFT_428315</name>
</gene>
<sequence length="57" mass="6113">MAVALLMLVVAPLAKFCRVVNILIYLVNNICALLNRVVAGKGAEEDLNRVLAAYGNV</sequence>
<reference evidence="1" key="1">
    <citation type="journal article" date="2020" name="Stud. Mycol.">
        <title>101 Dothideomycetes genomes: a test case for predicting lifestyles and emergence of pathogens.</title>
        <authorList>
            <person name="Haridas S."/>
            <person name="Albert R."/>
            <person name="Binder M."/>
            <person name="Bloem J."/>
            <person name="Labutti K."/>
            <person name="Salamov A."/>
            <person name="Andreopoulos B."/>
            <person name="Baker S."/>
            <person name="Barry K."/>
            <person name="Bills G."/>
            <person name="Bluhm B."/>
            <person name="Cannon C."/>
            <person name="Castanera R."/>
            <person name="Culley D."/>
            <person name="Daum C."/>
            <person name="Ezra D."/>
            <person name="Gonzalez J."/>
            <person name="Henrissat B."/>
            <person name="Kuo A."/>
            <person name="Liang C."/>
            <person name="Lipzen A."/>
            <person name="Lutzoni F."/>
            <person name="Magnuson J."/>
            <person name="Mondo S."/>
            <person name="Nolan M."/>
            <person name="Ohm R."/>
            <person name="Pangilinan J."/>
            <person name="Park H.-J."/>
            <person name="Ramirez L."/>
            <person name="Alfaro M."/>
            <person name="Sun H."/>
            <person name="Tritt A."/>
            <person name="Yoshinaga Y."/>
            <person name="Zwiers L.-H."/>
            <person name="Turgeon B."/>
            <person name="Goodwin S."/>
            <person name="Spatafora J."/>
            <person name="Crous P."/>
            <person name="Grigoriev I."/>
        </authorList>
    </citation>
    <scope>NUCLEOTIDE SEQUENCE</scope>
    <source>
        <strain evidence="1">CBS 161.51</strain>
    </source>
</reference>
<dbReference type="EMBL" id="ML976255">
    <property type="protein sequence ID" value="KAF1935569.1"/>
    <property type="molecule type" value="Genomic_DNA"/>
</dbReference>
<keyword evidence="2" id="KW-1185">Reference proteome</keyword>
<proteinExistence type="predicted"/>
<accession>A0A6A5S709</accession>
<dbReference type="Proteomes" id="UP000800038">
    <property type="component" value="Unassembled WGS sequence"/>
</dbReference>
<evidence type="ECO:0000313" key="1">
    <source>
        <dbReference type="EMBL" id="KAF1935569.1"/>
    </source>
</evidence>